<dbReference type="RefSeq" id="WP_163845125.1">
    <property type="nucleotide sequence ID" value="NZ_JAAGVB010000020.1"/>
</dbReference>
<organism evidence="1 2">
    <name type="scientific">Nocardia cyriacigeorgica</name>
    <dbReference type="NCBI Taxonomy" id="135487"/>
    <lineage>
        <taxon>Bacteria</taxon>
        <taxon>Bacillati</taxon>
        <taxon>Actinomycetota</taxon>
        <taxon>Actinomycetes</taxon>
        <taxon>Mycobacteriales</taxon>
        <taxon>Nocardiaceae</taxon>
        <taxon>Nocardia</taxon>
    </lineage>
</organism>
<accession>A0A6P1CMI1</accession>
<evidence type="ECO:0000313" key="2">
    <source>
        <dbReference type="Proteomes" id="UP000471166"/>
    </source>
</evidence>
<comment type="caution">
    <text evidence="1">The sequence shown here is derived from an EMBL/GenBank/DDBJ whole genome shotgun (WGS) entry which is preliminary data.</text>
</comment>
<name>A0A6P1CMI1_9NOCA</name>
<gene>
    <name evidence="1" type="ORF">GV791_14620</name>
</gene>
<dbReference type="Proteomes" id="UP000471166">
    <property type="component" value="Unassembled WGS sequence"/>
</dbReference>
<evidence type="ECO:0000313" key="1">
    <source>
        <dbReference type="EMBL" id="NEW33789.1"/>
    </source>
</evidence>
<dbReference type="InterPro" id="IPR054221">
    <property type="entry name" value="DUF6941"/>
</dbReference>
<dbReference type="AlphaFoldDB" id="A0A6P1CMI1"/>
<proteinExistence type="predicted"/>
<dbReference type="Pfam" id="PF22091">
    <property type="entry name" value="DUF6941"/>
    <property type="match status" value="1"/>
</dbReference>
<dbReference type="EMBL" id="JAAGVB010000020">
    <property type="protein sequence ID" value="NEW33789.1"/>
    <property type="molecule type" value="Genomic_DNA"/>
</dbReference>
<reference evidence="1 2" key="1">
    <citation type="submission" date="2020-01" db="EMBL/GenBank/DDBJ databases">
        <title>Genetics and antimicrobial susceptibilities of Nocardia species isolated from the soil; a comparison with species isolated from humans.</title>
        <authorList>
            <person name="Carrasco G."/>
            <person name="Monzon S."/>
            <person name="Sansegundo M."/>
            <person name="Garcia E."/>
            <person name="Garrido N."/>
            <person name="Medina M.J."/>
            <person name="Villalon P."/>
            <person name="Ramirez-Arocha A.C."/>
            <person name="Jimenez P."/>
            <person name="Cuesta I."/>
            <person name="Valdezate S."/>
        </authorList>
    </citation>
    <scope>NUCLEOTIDE SEQUENCE [LARGE SCALE GENOMIC DNA]</scope>
    <source>
        <strain evidence="1 2">CNM20110626</strain>
    </source>
</reference>
<sequence length="142" mass="15194">MKLNLILADAAQEAPGGKLSALGIGWTRIKQPVPQFAVVGFAEMDPIEAEQPHSLVVVLCDSDGNPIMGGPDHELLRIDAHLQGQLVNDLEKYEVVRLQFGIPVPPGIPLEPGGYEFRATIDGDLDSAAACRFRVLPADATT</sequence>
<protein>
    <submittedName>
        <fullName evidence="1">Uncharacterized protein</fullName>
    </submittedName>
</protein>